<protein>
    <submittedName>
        <fullName evidence="3">Uncharacterized protein</fullName>
    </submittedName>
</protein>
<dbReference type="AlphaFoldDB" id="A0A1F5EUX8"/>
<gene>
    <name evidence="3" type="ORF">A2703_02360</name>
</gene>
<evidence type="ECO:0000256" key="2">
    <source>
        <dbReference type="SAM" id="Phobius"/>
    </source>
</evidence>
<dbReference type="STRING" id="1817722.A2703_02360"/>
<evidence type="ECO:0000313" key="4">
    <source>
        <dbReference type="Proteomes" id="UP000177979"/>
    </source>
</evidence>
<evidence type="ECO:0000256" key="1">
    <source>
        <dbReference type="SAM" id="Coils"/>
    </source>
</evidence>
<feature type="transmembrane region" description="Helical" evidence="2">
    <location>
        <begin position="29"/>
        <end position="51"/>
    </location>
</feature>
<keyword evidence="2" id="KW-1133">Transmembrane helix</keyword>
<sequence length="255" mass="27477">MATVQLGTEKVFGFVIPVGSNGELIKQSIVAVMTALFLVTVLFLFVFPRFADLVTASKKVSDLEAANNNLAKTLDALDSFKQNVNDLARESVYLAIPNKFDPGYILLSLRKLASENQVNLVTYNLAGGELKETIVKNVGAAIPHSVRLEISGSPLNLINFVDTLDRYLPIASVSELLISEISKVILSGASDSKLSMSLNFYHMPLSIVTADSLSGKFLTQRDLDNINSLSSYKRLGTFSSGGVPAGVGKENLFGL</sequence>
<proteinExistence type="predicted"/>
<keyword evidence="2" id="KW-0812">Transmembrane</keyword>
<dbReference type="Proteomes" id="UP000177979">
    <property type="component" value="Unassembled WGS sequence"/>
</dbReference>
<comment type="caution">
    <text evidence="3">The sequence shown here is derived from an EMBL/GenBank/DDBJ whole genome shotgun (WGS) entry which is preliminary data.</text>
</comment>
<feature type="coiled-coil region" evidence="1">
    <location>
        <begin position="63"/>
        <end position="90"/>
    </location>
</feature>
<keyword evidence="1" id="KW-0175">Coiled coil</keyword>
<reference evidence="3 4" key="1">
    <citation type="journal article" date="2016" name="Nat. Commun.">
        <title>Thousands of microbial genomes shed light on interconnected biogeochemical processes in an aquifer system.</title>
        <authorList>
            <person name="Anantharaman K."/>
            <person name="Brown C.T."/>
            <person name="Hug L.A."/>
            <person name="Sharon I."/>
            <person name="Castelle C.J."/>
            <person name="Probst A.J."/>
            <person name="Thomas B.C."/>
            <person name="Singh A."/>
            <person name="Wilkins M.J."/>
            <person name="Karaoz U."/>
            <person name="Brodie E.L."/>
            <person name="Williams K.H."/>
            <person name="Hubbard S.S."/>
            <person name="Banfield J.F."/>
        </authorList>
    </citation>
    <scope>NUCLEOTIDE SEQUENCE [LARGE SCALE GENOMIC DNA]</scope>
</reference>
<organism evidence="3 4">
    <name type="scientific">Candidatus Collierbacteria bacterium RIFCSPHIGHO2_01_FULL_50_25</name>
    <dbReference type="NCBI Taxonomy" id="1817722"/>
    <lineage>
        <taxon>Bacteria</taxon>
        <taxon>Candidatus Collieribacteriota</taxon>
    </lineage>
</organism>
<name>A0A1F5EUX8_9BACT</name>
<keyword evidence="2" id="KW-0472">Membrane</keyword>
<dbReference type="EMBL" id="MFAG01000039">
    <property type="protein sequence ID" value="OGD71185.1"/>
    <property type="molecule type" value="Genomic_DNA"/>
</dbReference>
<evidence type="ECO:0000313" key="3">
    <source>
        <dbReference type="EMBL" id="OGD71185.1"/>
    </source>
</evidence>
<accession>A0A1F5EUX8</accession>